<feature type="domain" description="Transposase putative helix-turn-helix" evidence="10">
    <location>
        <begin position="1"/>
        <end position="43"/>
    </location>
</feature>
<dbReference type="PANTHER" id="PTHR30405:SF11">
    <property type="entry name" value="RNA-GUIDED DNA ENDONUCLEASE RV2885C-RELATED"/>
    <property type="match status" value="1"/>
</dbReference>
<evidence type="ECO:0000259" key="9">
    <source>
        <dbReference type="Pfam" id="PF07282"/>
    </source>
</evidence>
<organism evidence="11 12">
    <name type="scientific">Candidatus Symbiobacter mobilis CR</name>
    <dbReference type="NCBI Taxonomy" id="946483"/>
    <lineage>
        <taxon>Bacteria</taxon>
        <taxon>Pseudomonadati</taxon>
        <taxon>Pseudomonadota</taxon>
        <taxon>Betaproteobacteria</taxon>
        <taxon>Burkholderiales</taxon>
        <taxon>Comamonadaceae</taxon>
    </lineage>
</organism>
<evidence type="ECO:0000256" key="3">
    <source>
        <dbReference type="ARBA" id="ARBA00022578"/>
    </source>
</evidence>
<dbReference type="KEGG" id="cbx:Cenrod_1569"/>
<evidence type="ECO:0000256" key="6">
    <source>
        <dbReference type="ARBA" id="ARBA00023125"/>
    </source>
</evidence>
<dbReference type="AlphaFoldDB" id="U5NBU4"/>
<dbReference type="InterPro" id="IPR001959">
    <property type="entry name" value="Transposase"/>
</dbReference>
<keyword evidence="7" id="KW-0233">DNA recombination</keyword>
<dbReference type="EMBL" id="CP004885">
    <property type="protein sequence ID" value="AGX87654.1"/>
    <property type="molecule type" value="Genomic_DNA"/>
</dbReference>
<dbReference type="OrthoDB" id="5560528at2"/>
<dbReference type="GO" id="GO:0046872">
    <property type="term" value="F:metal ion binding"/>
    <property type="evidence" value="ECO:0007669"/>
    <property type="project" value="UniProtKB-KW"/>
</dbReference>
<feature type="domain" description="Cas12f1-like TNB" evidence="9">
    <location>
        <begin position="292"/>
        <end position="359"/>
    </location>
</feature>
<feature type="domain" description="Probable transposase IS891/IS1136/IS1341" evidence="8">
    <location>
        <begin position="166"/>
        <end position="280"/>
    </location>
</feature>
<comment type="similarity">
    <text evidence="2">In the N-terminal section; belongs to the transposase 2 family.</text>
</comment>
<dbReference type="PANTHER" id="PTHR30405">
    <property type="entry name" value="TRANSPOSASE"/>
    <property type="match status" value="1"/>
</dbReference>
<dbReference type="Proteomes" id="UP000017184">
    <property type="component" value="Chromosome"/>
</dbReference>
<evidence type="ECO:0000259" key="10">
    <source>
        <dbReference type="Pfam" id="PF12323"/>
    </source>
</evidence>
<evidence type="ECO:0000256" key="2">
    <source>
        <dbReference type="ARBA" id="ARBA00011044"/>
    </source>
</evidence>
<dbReference type="InterPro" id="IPR051399">
    <property type="entry name" value="RNA-guided_DNA_endo/Transpos"/>
</dbReference>
<dbReference type="PATRIC" id="fig|946483.4.peg.1588"/>
<evidence type="ECO:0000313" key="11">
    <source>
        <dbReference type="EMBL" id="AGX87654.1"/>
    </source>
</evidence>
<dbReference type="Pfam" id="PF12323">
    <property type="entry name" value="HTH_OrfB_IS605"/>
    <property type="match status" value="1"/>
</dbReference>
<evidence type="ECO:0000256" key="7">
    <source>
        <dbReference type="ARBA" id="ARBA00023172"/>
    </source>
</evidence>
<keyword evidence="5" id="KW-0862">Zinc</keyword>
<dbReference type="eggNOG" id="COG0675">
    <property type="taxonomic scope" value="Bacteria"/>
</dbReference>
<dbReference type="GO" id="GO:0032196">
    <property type="term" value="P:transposition"/>
    <property type="evidence" value="ECO:0007669"/>
    <property type="project" value="UniProtKB-KW"/>
</dbReference>
<sequence length="398" mass="44478">MLIAHRIALDPNNVQATYLARAAGTARFAYNWALAEWKRQYEAWKANSSLPKPSQQALRRQLNAVKREQFPWMLEVTKNAPQMAIMQLGKAFQNFFAGRTRYPTFRKKGVHDRFTMTNDQFDVDGSRIRIPHLGWVRMREALRFVGRIMSATVSRVADKWFVSITVDAPDSSHLPQAENQGAVGVDLGVSALATLSTGEKVPGPRAHKALLDRLRKLTRSLSRKVKGSANRRKAKAKLAKLHARIAAIRSDAMHKLTTGLMRRFHTIGIEDLNVRGMMANRHLARSIADMGFFEFRRQLEYKAAMRGGVVKVADRFFASSKTCSACGHKLETLALSVREWVCPACGAVHDRDVNAAINLKNMAVSSTVAACGEEGAGPTRKRRVKPSSMKQEVSFIHV</sequence>
<gene>
    <name evidence="11" type="ORF">Cenrod_1569</name>
</gene>
<dbReference type="GO" id="GO:0003677">
    <property type="term" value="F:DNA binding"/>
    <property type="evidence" value="ECO:0007669"/>
    <property type="project" value="UniProtKB-KW"/>
</dbReference>
<dbReference type="Pfam" id="PF01385">
    <property type="entry name" value="OrfB_IS605"/>
    <property type="match status" value="1"/>
</dbReference>
<evidence type="ECO:0000256" key="5">
    <source>
        <dbReference type="ARBA" id="ARBA00022833"/>
    </source>
</evidence>
<dbReference type="STRING" id="946483.Cenrod_1569"/>
<evidence type="ECO:0000259" key="8">
    <source>
        <dbReference type="Pfam" id="PF01385"/>
    </source>
</evidence>
<name>U5NBU4_9BURK</name>
<comment type="similarity">
    <text evidence="1">In the C-terminal section; belongs to the transposase 35 family.</text>
</comment>
<evidence type="ECO:0000256" key="4">
    <source>
        <dbReference type="ARBA" id="ARBA00022723"/>
    </source>
</evidence>
<dbReference type="HOGENOM" id="CLU_032903_0_2_4"/>
<protein>
    <submittedName>
        <fullName evidence="11">Transposase-like protein</fullName>
    </submittedName>
</protein>
<dbReference type="InterPro" id="IPR010095">
    <property type="entry name" value="Cas12f1-like_TNB"/>
</dbReference>
<keyword evidence="6" id="KW-0238">DNA-binding</keyword>
<keyword evidence="4" id="KW-0479">Metal-binding</keyword>
<evidence type="ECO:0000313" key="12">
    <source>
        <dbReference type="Proteomes" id="UP000017184"/>
    </source>
</evidence>
<evidence type="ECO:0000256" key="1">
    <source>
        <dbReference type="ARBA" id="ARBA00008761"/>
    </source>
</evidence>
<proteinExistence type="inferred from homology"/>
<reference evidence="11 12" key="1">
    <citation type="journal article" date="2013" name="Genome Biol.">
        <title>Genomic analysis reveals key aspects of prokaryotic symbiosis in the phototrophic consortium "Chlorochromatium aggregatum".</title>
        <authorList>
            <person name="Liu Z."/>
            <person name="Muller J."/>
            <person name="Li T."/>
            <person name="Alvey R.M."/>
            <person name="Vogl K."/>
            <person name="Frigaard N.U."/>
            <person name="Rockwell N.C."/>
            <person name="Boyd E.S."/>
            <person name="Tomsho L.P."/>
            <person name="Schuster S.C."/>
            <person name="Henke P."/>
            <person name="Rohde M."/>
            <person name="Overmann J."/>
            <person name="Bryant D.A."/>
        </authorList>
    </citation>
    <scope>NUCLEOTIDE SEQUENCE [LARGE SCALE GENOMIC DNA]</scope>
    <source>
        <strain evidence="11">CR</strain>
    </source>
</reference>
<accession>U5NBU4</accession>
<dbReference type="NCBIfam" id="NF040570">
    <property type="entry name" value="guided_TnpB"/>
    <property type="match status" value="1"/>
</dbReference>
<keyword evidence="3" id="KW-0815">Transposition</keyword>
<dbReference type="GO" id="GO:0006310">
    <property type="term" value="P:DNA recombination"/>
    <property type="evidence" value="ECO:0007669"/>
    <property type="project" value="UniProtKB-KW"/>
</dbReference>
<dbReference type="Pfam" id="PF07282">
    <property type="entry name" value="Cas12f1-like_TNB"/>
    <property type="match status" value="1"/>
</dbReference>
<dbReference type="InterPro" id="IPR021027">
    <property type="entry name" value="Transposase_put_HTH"/>
</dbReference>
<keyword evidence="12" id="KW-1185">Reference proteome</keyword>
<dbReference type="RefSeq" id="WP_022773445.1">
    <property type="nucleotide sequence ID" value="NC_022576.1"/>
</dbReference>